<protein>
    <submittedName>
        <fullName evidence="1">Uncharacterized protein</fullName>
    </submittedName>
</protein>
<reference evidence="1 2" key="1">
    <citation type="journal article" date="2021" name="Sci. Rep.">
        <title>The distribution of antibiotic resistance genes in chicken gut microbiota commensals.</title>
        <authorList>
            <person name="Juricova H."/>
            <person name="Matiasovicova J."/>
            <person name="Kubasova T."/>
            <person name="Cejkova D."/>
            <person name="Rychlik I."/>
        </authorList>
    </citation>
    <scope>NUCLEOTIDE SEQUENCE [LARGE SCALE GENOMIC DNA]</scope>
    <source>
        <strain evidence="1 2">An564</strain>
    </source>
</reference>
<evidence type="ECO:0000313" key="2">
    <source>
        <dbReference type="Proteomes" id="UP000724149"/>
    </source>
</evidence>
<proteinExistence type="predicted"/>
<gene>
    <name evidence="1" type="ORF">H9X81_00615</name>
</gene>
<dbReference type="EMBL" id="JACSNR010000001">
    <property type="protein sequence ID" value="MBM6922196.1"/>
    <property type="molecule type" value="Genomic_DNA"/>
</dbReference>
<sequence length="242" mass="26253">MVNNCCSLKLKEVEVENVYMDVEPIPFNKGFYTVDITFFFQATFEAQMPGMSCVTITGVTTFTRKMILYGSEGNVKVFCSDQNGTNQNGGMPKVCLQVSAPVALGCRIVDCNTGCGNNCGCCNPCNSCNSCNPCGCSTSCNPCDCQTDCGCNTSCGCNNSCNSCGSQRQVLITIGIFIIVQMERRVQMLMPAYDFCIPTKEPEAPTTGDPCELFKKIKFPTDSFFPPNASEISQEKSCGCDR</sequence>
<organism evidence="1 2">
    <name type="scientific">Hydrogenoanaerobacterium saccharovorans</name>
    <dbReference type="NCBI Taxonomy" id="474960"/>
    <lineage>
        <taxon>Bacteria</taxon>
        <taxon>Bacillati</taxon>
        <taxon>Bacillota</taxon>
        <taxon>Clostridia</taxon>
        <taxon>Eubacteriales</taxon>
        <taxon>Oscillospiraceae</taxon>
        <taxon>Hydrogenoanaerobacterium</taxon>
    </lineage>
</organism>
<dbReference type="Proteomes" id="UP000724149">
    <property type="component" value="Unassembled WGS sequence"/>
</dbReference>
<comment type="caution">
    <text evidence="1">The sequence shown here is derived from an EMBL/GenBank/DDBJ whole genome shotgun (WGS) entry which is preliminary data.</text>
</comment>
<name>A0ABS2GKR8_9FIRM</name>
<accession>A0ABS2GKR8</accession>
<keyword evidence="2" id="KW-1185">Reference proteome</keyword>
<evidence type="ECO:0000313" key="1">
    <source>
        <dbReference type="EMBL" id="MBM6922196.1"/>
    </source>
</evidence>